<evidence type="ECO:0000256" key="6">
    <source>
        <dbReference type="ARBA" id="ARBA00022562"/>
    </source>
</evidence>
<keyword evidence="10 12" id="KW-0010">Activator</keyword>
<evidence type="ECO:0000256" key="9">
    <source>
        <dbReference type="ARBA" id="ARBA00023125"/>
    </source>
</evidence>
<keyword evidence="4 12" id="KW-0244">Early protein</keyword>
<feature type="region of interest" description="Disordered" evidence="13">
    <location>
        <begin position="216"/>
        <end position="301"/>
    </location>
</feature>
<reference evidence="16" key="1">
    <citation type="journal article" date="2016" name="J. Am. Acad. Dermatol.">
        <title>Human polyomavirus 6 and 7 are associated with pruritic and dyskeratotic dermatoses.</title>
        <authorList>
            <person name="Nguyen K.D."/>
            <person name="Lee E.E."/>
            <person name="Yue Y."/>
            <person name="Stork J."/>
            <person name="Pock L."/>
            <person name="North J.P."/>
            <person name="Vandergriff T."/>
            <person name="Cockerell C."/>
            <person name="Hosler G.A."/>
            <person name="Pastrana D.V."/>
            <person name="Buck C.B."/>
            <person name="Wang R.C."/>
        </authorList>
    </citation>
    <scope>NUCLEOTIDE SEQUENCE</scope>
    <source>
        <strain evidence="16">Dysk6</strain>
    </source>
</reference>
<dbReference type="InterPro" id="IPR000427">
    <property type="entry name" value="Papillomavirus_E2_C"/>
</dbReference>
<dbReference type="Gene3D" id="2.170.200.10">
    <property type="entry name" value="Papillomavirus E2 early protein domain"/>
    <property type="match status" value="1"/>
</dbReference>
<dbReference type="InterPro" id="IPR012677">
    <property type="entry name" value="Nucleotide-bd_a/b_plait_sf"/>
</dbReference>
<dbReference type="InterPro" id="IPR001866">
    <property type="entry name" value="PPV_E2_N"/>
</dbReference>
<evidence type="ECO:0000256" key="13">
    <source>
        <dbReference type="SAM" id="MobiDB-lite"/>
    </source>
</evidence>
<dbReference type="EMBL" id="KX781285">
    <property type="protein sequence ID" value="AQM73686.1"/>
    <property type="molecule type" value="Genomic_DNA"/>
</dbReference>
<name>A0A1Q1PPE8_9PAPI</name>
<dbReference type="Gene3D" id="3.30.70.330">
    <property type="match status" value="1"/>
</dbReference>
<sequence>MNQADLTERFDALQEKLMTLYESAPSTIDAQIEIWQIIRKENVYYYYGRKEGYKSFGLQPIPSLAVSEYKAKEAIQQVILLKSLKNSEFGKEEWTLTTTSAELTHTQPKNAFKKYPYTVDVHYDHKVQNSFPYTNWDALYIQDENDKWYKTPGLVDINGLYFEDKHGVKNYFVIFATDAPTYGTTGEWTVYYKNQTISTSSASTSQASLFGSLQGPVRGVVTSSTSGDTIPEPQTPRRQKSEEGRVNSTTSTPPTLRHRRRRPRNQQRESPTTSRSKRRRLEEDSAPVSPGEVGSRHTVVSGRNLTRLERLEAEARDPPILLVTGASNQLKCWRFRIKKAKLPCKCISTVFSWAGSRTDDCTKNHKMLIAFQSREQRELFIASVTFPKGTFYTYGSLNAL</sequence>
<comment type="similarity">
    <text evidence="2">Belongs to the papillomaviridae E8^E2C protein family.</text>
</comment>
<comment type="function">
    <text evidence="12">Plays a role in the initiation of viral DNA replication. A dimer of E2 interacts with a dimer of E1 in order to improve specificity of E1 DNA binding activity. Once the complex recognizes and binds DNA at specific sites, the E2 dimer is removed from DNA. E2 also regulates viral transcription through binding to the E2RE response element (5'-ACCNNNNNNGGT-3') present in multiple copies in the regulatory regions of the viral genome. Activates or represses transcription depending on E2RE's position with regards to proximal promoter elements including the TATA-box. Repression occurs by sterically hindering the assembly of the transcription initiation complex.</text>
</comment>
<dbReference type="GO" id="GO:0003677">
    <property type="term" value="F:DNA binding"/>
    <property type="evidence" value="ECO:0007669"/>
    <property type="project" value="UniProtKB-UniRule"/>
</dbReference>
<evidence type="ECO:0000256" key="3">
    <source>
        <dbReference type="ARBA" id="ARBA00022491"/>
    </source>
</evidence>
<accession>A0A1Q1PPE8</accession>
<comment type="similarity">
    <text evidence="12">Belongs to the papillomaviridae E2 protein family.</text>
</comment>
<dbReference type="SUPFAM" id="SSF51332">
    <property type="entry name" value="E2 regulatory, transactivation domain"/>
    <property type="match status" value="1"/>
</dbReference>
<evidence type="ECO:0000256" key="11">
    <source>
        <dbReference type="ARBA" id="ARBA00023163"/>
    </source>
</evidence>
<dbReference type="GO" id="GO:0006351">
    <property type="term" value="P:DNA-templated transcription"/>
    <property type="evidence" value="ECO:0007669"/>
    <property type="project" value="UniProtKB-UniRule"/>
</dbReference>
<evidence type="ECO:0000256" key="2">
    <source>
        <dbReference type="ARBA" id="ARBA00007794"/>
    </source>
</evidence>
<dbReference type="Gene3D" id="1.10.287.30">
    <property type="entry name" value="E2 (early) protein, N terminal domain, subdomain 1"/>
    <property type="match status" value="1"/>
</dbReference>
<dbReference type="HAMAP" id="MF_04001">
    <property type="entry name" value="PPV_E2"/>
    <property type="match status" value="1"/>
</dbReference>
<evidence type="ECO:0000259" key="14">
    <source>
        <dbReference type="Pfam" id="PF00508"/>
    </source>
</evidence>
<dbReference type="GO" id="GO:0039693">
    <property type="term" value="P:viral DNA genome replication"/>
    <property type="evidence" value="ECO:0007669"/>
    <property type="project" value="UniProtKB-UniRule"/>
</dbReference>
<feature type="domain" description="Papillomavirus E2 N-terminal" evidence="14">
    <location>
        <begin position="5"/>
        <end position="200"/>
    </location>
</feature>
<evidence type="ECO:0000256" key="1">
    <source>
        <dbReference type="ARBA" id="ARBA00004147"/>
    </source>
</evidence>
<organism evidence="16">
    <name type="scientific">Human papillomavirus</name>
    <dbReference type="NCBI Taxonomy" id="10566"/>
    <lineage>
        <taxon>Viruses</taxon>
        <taxon>Monodnaviria</taxon>
        <taxon>Shotokuvirae</taxon>
        <taxon>Cossaviricota</taxon>
        <taxon>Papovaviricetes</taxon>
        <taxon>Zurhausenvirales</taxon>
        <taxon>Papillomaviridae</taxon>
    </lineage>
</organism>
<dbReference type="InterPro" id="IPR042503">
    <property type="entry name" value="Regulatory_protein_E2_N_1"/>
</dbReference>
<keyword evidence="5 12" id="KW-0597">Phosphoprotein</keyword>
<feature type="region of interest" description="DNA-binding domain" evidence="12">
    <location>
        <begin position="317"/>
        <end position="400"/>
    </location>
</feature>
<evidence type="ECO:0000313" key="16">
    <source>
        <dbReference type="EMBL" id="AQM73686.1"/>
    </source>
</evidence>
<dbReference type="InterPro" id="IPR035975">
    <property type="entry name" value="E2/EBNA1_C_sf"/>
</dbReference>
<dbReference type="SUPFAM" id="SSF54957">
    <property type="entry name" value="Viral DNA-binding domain"/>
    <property type="match status" value="1"/>
</dbReference>
<dbReference type="GO" id="GO:0006275">
    <property type="term" value="P:regulation of DNA replication"/>
    <property type="evidence" value="ECO:0007669"/>
    <property type="project" value="UniProtKB-UniRule"/>
</dbReference>
<keyword evidence="7 12" id="KW-0235">DNA replication</keyword>
<dbReference type="InterPro" id="IPR033668">
    <property type="entry name" value="Reg_prot_E2"/>
</dbReference>
<feature type="domain" description="Papillomavirus E2 C-terminal" evidence="15">
    <location>
        <begin position="319"/>
        <end position="397"/>
    </location>
</feature>
<evidence type="ECO:0000256" key="8">
    <source>
        <dbReference type="ARBA" id="ARBA00023015"/>
    </source>
</evidence>
<evidence type="ECO:0000256" key="5">
    <source>
        <dbReference type="ARBA" id="ARBA00022553"/>
    </source>
</evidence>
<dbReference type="InterPro" id="IPR042504">
    <property type="entry name" value="Regulatory_protein_E2_N_2"/>
</dbReference>
<dbReference type="GO" id="GO:0003700">
    <property type="term" value="F:DNA-binding transcription factor activity"/>
    <property type="evidence" value="ECO:0007669"/>
    <property type="project" value="UniProtKB-UniRule"/>
</dbReference>
<dbReference type="GO" id="GO:0042025">
    <property type="term" value="C:host cell nucleus"/>
    <property type="evidence" value="ECO:0007669"/>
    <property type="project" value="UniProtKB-SubCell"/>
</dbReference>
<comment type="caution">
    <text evidence="12">Lacks conserved residue(s) required for the propagation of feature annotation.</text>
</comment>
<proteinExistence type="inferred from homology"/>
<evidence type="ECO:0000259" key="15">
    <source>
        <dbReference type="Pfam" id="PF00511"/>
    </source>
</evidence>
<evidence type="ECO:0000256" key="12">
    <source>
        <dbReference type="HAMAP-Rule" id="MF_04001"/>
    </source>
</evidence>
<keyword evidence="3 12" id="KW-0678">Repressor</keyword>
<dbReference type="GO" id="GO:0006260">
    <property type="term" value="P:DNA replication"/>
    <property type="evidence" value="ECO:0007669"/>
    <property type="project" value="UniProtKB-KW"/>
</dbReference>
<dbReference type="GO" id="GO:0000166">
    <property type="term" value="F:nucleotide binding"/>
    <property type="evidence" value="ECO:0007669"/>
    <property type="project" value="UniProtKB-UniRule"/>
</dbReference>
<keyword evidence="8 12" id="KW-0805">Transcription regulation</keyword>
<dbReference type="InterPro" id="IPR036050">
    <property type="entry name" value="Regulatory_protein_E2_N"/>
</dbReference>
<protein>
    <recommendedName>
        <fullName evidence="12">Regulatory protein E2</fullName>
    </recommendedName>
</protein>
<keyword evidence="11 12" id="KW-0804">Transcription</keyword>
<dbReference type="Pfam" id="PF00511">
    <property type="entry name" value="PPV_E2_C"/>
    <property type="match status" value="1"/>
</dbReference>
<evidence type="ECO:0000256" key="4">
    <source>
        <dbReference type="ARBA" id="ARBA00022518"/>
    </source>
</evidence>
<dbReference type="Pfam" id="PF00508">
    <property type="entry name" value="PPV_E2_N"/>
    <property type="match status" value="1"/>
</dbReference>
<evidence type="ECO:0000256" key="10">
    <source>
        <dbReference type="ARBA" id="ARBA00023159"/>
    </source>
</evidence>
<gene>
    <name evidence="12" type="primary">E2</name>
</gene>
<keyword evidence="6 12" id="KW-1048">Host nucleus</keyword>
<comment type="PTM">
    <text evidence="12">Phosphorylated.</text>
</comment>
<comment type="subunit">
    <text evidence="12">Binds DNA as homodimer. Interacts with protein E1; this interaction greatly increases E1 DNA-binding activity. Interacts with protein L1; this interaction enhances E2-dependent replication and transcription activation. Interacts with protein L2; this interaction inhibits E2 transcriptional activity but not DNA replication function E2. Interacts with protein E7; this interaction inhibits E7 oncogenic activity. Interacts with host TAF1; this interaction modulates E2-dependent transcriptional regulation. Interacts with host BRD4; this interaction mediates E2 transcriptional activation function. Additionally, the interaction with host BRD4 on mitotic chromosomes mediates tethering of the viral genome. Interacts with host TOPBP1; this interaction is required for optimal viral DNA replication.</text>
</comment>
<comment type="subcellular location">
    <subcellularLocation>
        <location evidence="1 12">Host nucleus</location>
    </subcellularLocation>
</comment>
<evidence type="ECO:0000256" key="7">
    <source>
        <dbReference type="ARBA" id="ARBA00022705"/>
    </source>
</evidence>
<keyword evidence="9 12" id="KW-0238">DNA-binding</keyword>
<feature type="compositionally biased region" description="Basic residues" evidence="13">
    <location>
        <begin position="256"/>
        <end position="265"/>
    </location>
</feature>